<keyword evidence="4 8" id="KW-0285">Flavoprotein</keyword>
<feature type="binding site" evidence="8">
    <location>
        <position position="227"/>
    </location>
    <ligand>
        <name>FAD</name>
        <dbReference type="ChEBI" id="CHEBI:57692"/>
    </ligand>
</feature>
<dbReference type="InterPro" id="IPR036134">
    <property type="entry name" value="Crypto/Photolyase_FAD-like_sf"/>
</dbReference>
<dbReference type="GO" id="GO:0009416">
    <property type="term" value="P:response to light stimulus"/>
    <property type="evidence" value="ECO:0007669"/>
    <property type="project" value="TreeGrafter"/>
</dbReference>
<dbReference type="Gene3D" id="1.25.40.80">
    <property type="match status" value="1"/>
</dbReference>
<dbReference type="InterPro" id="IPR006050">
    <property type="entry name" value="DNA_photolyase_N"/>
</dbReference>
<dbReference type="PROSITE" id="PS51645">
    <property type="entry name" value="PHR_CRY_ALPHA_BETA"/>
    <property type="match status" value="1"/>
</dbReference>
<evidence type="ECO:0000256" key="1">
    <source>
        <dbReference type="ARBA" id="ARBA00001932"/>
    </source>
</evidence>
<dbReference type="GO" id="GO:0071949">
    <property type="term" value="F:FAD binding"/>
    <property type="evidence" value="ECO:0007669"/>
    <property type="project" value="TreeGrafter"/>
</dbReference>
<comment type="cofactor">
    <cofactor evidence="1">
        <name>(6R)-5,10-methylene-5,6,7,8-tetrahydrofolate</name>
        <dbReference type="ChEBI" id="CHEBI:15636"/>
    </cofactor>
</comment>
<feature type="domain" description="Photolyase/cryptochrome alpha/beta" evidence="11">
    <location>
        <begin position="5"/>
        <end position="133"/>
    </location>
</feature>
<dbReference type="SUPFAM" id="SSF48173">
    <property type="entry name" value="Cryptochrome/photolyase FAD-binding domain"/>
    <property type="match status" value="1"/>
</dbReference>
<gene>
    <name evidence="12" type="ORF">I7X39_18355</name>
</gene>
<dbReference type="SUPFAM" id="SSF52425">
    <property type="entry name" value="Cryptochrome/photolyase, N-terminal domain"/>
    <property type="match status" value="1"/>
</dbReference>
<dbReference type="PROSITE" id="PS00394">
    <property type="entry name" value="DNA_PHOTOLYASES_1_1"/>
    <property type="match status" value="1"/>
</dbReference>
<dbReference type="Proteomes" id="UP000613266">
    <property type="component" value="Unassembled WGS sequence"/>
</dbReference>
<accession>A0A931J9I2</accession>
<keyword evidence="13" id="KW-1185">Reference proteome</keyword>
<dbReference type="EC" id="4.1.99.3" evidence="2"/>
<dbReference type="PANTHER" id="PTHR11455:SF9">
    <property type="entry name" value="CRYPTOCHROME CIRCADIAN CLOCK 5 ISOFORM X1"/>
    <property type="match status" value="1"/>
</dbReference>
<evidence type="ECO:0000256" key="2">
    <source>
        <dbReference type="ARBA" id="ARBA00013149"/>
    </source>
</evidence>
<dbReference type="InterPro" id="IPR005101">
    <property type="entry name" value="Cryptochr/Photolyase_FAD-bd"/>
</dbReference>
<dbReference type="Gene3D" id="3.40.50.620">
    <property type="entry name" value="HUPs"/>
    <property type="match status" value="1"/>
</dbReference>
<dbReference type="AlphaFoldDB" id="A0A931J9I2"/>
<dbReference type="Gene3D" id="1.10.579.10">
    <property type="entry name" value="DNA Cyclobutane Dipyrimidine Photolyase, subunit A, domain 3"/>
    <property type="match status" value="1"/>
</dbReference>
<name>A0A931J9I2_9BURK</name>
<evidence type="ECO:0000259" key="11">
    <source>
        <dbReference type="PROSITE" id="PS51645"/>
    </source>
</evidence>
<comment type="cofactor">
    <cofactor evidence="8">
        <name>FAD</name>
        <dbReference type="ChEBI" id="CHEBI:57692"/>
    </cofactor>
    <text evidence="8">Binds 1 FAD per subunit.</text>
</comment>
<dbReference type="GO" id="GO:0003904">
    <property type="term" value="F:deoxyribodipyrimidine photo-lyase activity"/>
    <property type="evidence" value="ECO:0007669"/>
    <property type="project" value="UniProtKB-EC"/>
</dbReference>
<keyword evidence="6 10" id="KW-0157">Chromophore</keyword>
<proteinExistence type="inferred from homology"/>
<feature type="binding site" evidence="8">
    <location>
        <position position="272"/>
    </location>
    <ligand>
        <name>FAD</name>
        <dbReference type="ChEBI" id="CHEBI:57692"/>
    </ligand>
</feature>
<evidence type="ECO:0000256" key="9">
    <source>
        <dbReference type="PIRSR" id="PIRSR602081-2"/>
    </source>
</evidence>
<reference evidence="12" key="1">
    <citation type="submission" date="2020-12" db="EMBL/GenBank/DDBJ databases">
        <title>The genome sequence of Inhella sp. 1Y17.</title>
        <authorList>
            <person name="Liu Y."/>
        </authorList>
    </citation>
    <scope>NUCLEOTIDE SEQUENCE</scope>
    <source>
        <strain evidence="12">1Y17</strain>
    </source>
</reference>
<evidence type="ECO:0000256" key="4">
    <source>
        <dbReference type="ARBA" id="ARBA00022630"/>
    </source>
</evidence>
<dbReference type="Pfam" id="PF03441">
    <property type="entry name" value="FAD_binding_7"/>
    <property type="match status" value="1"/>
</dbReference>
<evidence type="ECO:0000313" key="12">
    <source>
        <dbReference type="EMBL" id="MBH9578857.1"/>
    </source>
</evidence>
<dbReference type="EMBL" id="JAEDAK010000015">
    <property type="protein sequence ID" value="MBH9578857.1"/>
    <property type="molecule type" value="Genomic_DNA"/>
</dbReference>
<dbReference type="FunFam" id="1.10.579.10:FF:000003">
    <property type="entry name" value="Deoxyribodipyrimidine photo-lyase"/>
    <property type="match status" value="1"/>
</dbReference>
<dbReference type="PRINTS" id="PR00147">
    <property type="entry name" value="DNAPHOTLYASE"/>
</dbReference>
<evidence type="ECO:0000256" key="7">
    <source>
        <dbReference type="ARBA" id="ARBA00033999"/>
    </source>
</evidence>
<dbReference type="PROSITE" id="PS00691">
    <property type="entry name" value="DNA_PHOTOLYASES_1_2"/>
    <property type="match status" value="1"/>
</dbReference>
<evidence type="ECO:0000313" key="13">
    <source>
        <dbReference type="Proteomes" id="UP000613266"/>
    </source>
</evidence>
<feature type="site" description="Electron transfer via tryptophanyl radical" evidence="9">
    <location>
        <position position="306"/>
    </location>
</feature>
<comment type="caution">
    <text evidence="12">The sequence shown here is derived from an EMBL/GenBank/DDBJ whole genome shotgun (WGS) entry which is preliminary data.</text>
</comment>
<keyword evidence="5 8" id="KW-0274">FAD</keyword>
<dbReference type="InterPro" id="IPR018394">
    <property type="entry name" value="DNA_photolyase_1_CS_C"/>
</dbReference>
<feature type="site" description="Electron transfer via tryptophanyl radical" evidence="9">
    <location>
        <position position="385"/>
    </location>
</feature>
<feature type="site" description="Electron transfer via tryptophanyl radical" evidence="9">
    <location>
        <position position="362"/>
    </location>
</feature>
<evidence type="ECO:0000256" key="3">
    <source>
        <dbReference type="ARBA" id="ARBA00014046"/>
    </source>
</evidence>
<protein>
    <recommendedName>
        <fullName evidence="3">Deoxyribodipyrimidine photo-lyase</fullName>
        <ecNumber evidence="2">4.1.99.3</ecNumber>
    </recommendedName>
</protein>
<organism evidence="12 13">
    <name type="scientific">Inhella proteolytica</name>
    <dbReference type="NCBI Taxonomy" id="2795029"/>
    <lineage>
        <taxon>Bacteria</taxon>
        <taxon>Pseudomonadati</taxon>
        <taxon>Pseudomonadota</taxon>
        <taxon>Betaproteobacteria</taxon>
        <taxon>Burkholderiales</taxon>
        <taxon>Sphaerotilaceae</taxon>
        <taxon>Inhella</taxon>
    </lineage>
</organism>
<evidence type="ECO:0000256" key="6">
    <source>
        <dbReference type="ARBA" id="ARBA00022991"/>
    </source>
</evidence>
<feature type="binding site" evidence="8">
    <location>
        <begin position="275"/>
        <end position="282"/>
    </location>
    <ligand>
        <name>FAD</name>
        <dbReference type="ChEBI" id="CHEBI:57692"/>
    </ligand>
</feature>
<dbReference type="InterPro" id="IPR036155">
    <property type="entry name" value="Crypto/Photolyase_N_sf"/>
</dbReference>
<dbReference type="PANTHER" id="PTHR11455">
    <property type="entry name" value="CRYPTOCHROME"/>
    <property type="match status" value="1"/>
</dbReference>
<dbReference type="InterPro" id="IPR014729">
    <property type="entry name" value="Rossmann-like_a/b/a_fold"/>
</dbReference>
<dbReference type="InterPro" id="IPR002081">
    <property type="entry name" value="Cryptochrome/DNA_photolyase_1"/>
</dbReference>
<comment type="catalytic activity">
    <reaction evidence="7">
        <text>cyclobutadipyrimidine (in DNA) = 2 pyrimidine residues (in DNA).</text>
        <dbReference type="EC" id="4.1.99.3"/>
    </reaction>
</comment>
<evidence type="ECO:0000256" key="8">
    <source>
        <dbReference type="PIRSR" id="PIRSR602081-1"/>
    </source>
</evidence>
<dbReference type="GO" id="GO:0000719">
    <property type="term" value="P:photoreactive repair"/>
    <property type="evidence" value="ECO:0007669"/>
    <property type="project" value="UniProtKB-ARBA"/>
</dbReference>
<dbReference type="GO" id="GO:0003677">
    <property type="term" value="F:DNA binding"/>
    <property type="evidence" value="ECO:0007669"/>
    <property type="project" value="TreeGrafter"/>
</dbReference>
<sequence length="476" mass="53830">MANPEPTLVWLRRDLRLHDHAALELACRSGAPVLLAFVFDTEILDALPRHDRRVELIHCALQELEAQLRERGCGLIVRHGRAREWIPQLMAQIGATRLVYAHDDDPFALTRDQAVRAALPLGVQVESVQDVTVFERRELLTGQGRPYTVFTPYKNAWLKALQAERAERLAERTPQLQQLAPSPLATGLPSLRELGFEPTDLDARFRGGARQAREQAAEFLHERLHAYAERRDFPAQKGPSYLSPALRFGLVSVRELARAAWARHDEPGAAIFLSELIWRDFYHQVLHHHPGVVDGPLKPEYAAVQWEQGPQADSHFQAWCEGRTGYPLVDAAMRQLARTGYMHNRLRMVTASFLCKSLGIDWRRGEAWFAEQLLDFELASNNGGWQWAASTGCDAQPWFRIFNPVTQSEKFDAQGTFIRRYVPELAELPEAAIHAPWAARPIELGGLRLGVDYPLPLVDHAEARGRTLARYGVLKA</sequence>
<dbReference type="Pfam" id="PF00875">
    <property type="entry name" value="DNA_photolyase"/>
    <property type="match status" value="1"/>
</dbReference>
<dbReference type="RefSeq" id="WP_198112624.1">
    <property type="nucleotide sequence ID" value="NZ_JAEDAK010000015.1"/>
</dbReference>
<evidence type="ECO:0000256" key="5">
    <source>
        <dbReference type="ARBA" id="ARBA00022827"/>
    </source>
</evidence>
<comment type="similarity">
    <text evidence="10">Belongs to the DNA photolyase family.</text>
</comment>
<evidence type="ECO:0000256" key="10">
    <source>
        <dbReference type="RuleBase" id="RU004182"/>
    </source>
</evidence>